<accession>A0ABS2A2T9</accession>
<feature type="transmembrane region" description="Helical" evidence="1">
    <location>
        <begin position="12"/>
        <end position="29"/>
    </location>
</feature>
<sequence length="260" mass="28932">MATAITDHIGSWLGSGVVMVLGAIVSWPYKKVREAAKKPVSIYLGHSEEEMEEHLDAVVYWLLHEKDAVSLVYAAPPDERENAIKHAQLFVGLYAWQYGKLQDNGKSVADEELTVVEQHRQAKRNSMWMTELGQRGWTYRHQDPNAQDESTPIGQLRKRVKSFEPQKLPSDAAALTRQLAATVRETRHALYPDSRRLARFLDPQALVLGAAVAAAASLTFAIWISAVDAPRSFFTVLWMSAVCGAAGYLTRVGCGFLIPR</sequence>
<dbReference type="RefSeq" id="WP_236045474.1">
    <property type="nucleotide sequence ID" value="NZ_JAENHP010000001.1"/>
</dbReference>
<keyword evidence="1" id="KW-0812">Transmembrane</keyword>
<organism evidence="2 3">
    <name type="scientific">Paractinoplanes ovalisporus</name>
    <dbReference type="NCBI Taxonomy" id="2810368"/>
    <lineage>
        <taxon>Bacteria</taxon>
        <taxon>Bacillati</taxon>
        <taxon>Actinomycetota</taxon>
        <taxon>Actinomycetes</taxon>
        <taxon>Micromonosporales</taxon>
        <taxon>Micromonosporaceae</taxon>
        <taxon>Paractinoplanes</taxon>
    </lineage>
</organism>
<reference evidence="2 3" key="1">
    <citation type="submission" date="2021-01" db="EMBL/GenBank/DDBJ databases">
        <title>Actinoplanes sp. nov. LDG1-06 isolated from lichen.</title>
        <authorList>
            <person name="Saeng-In P."/>
            <person name="Phongsopitanun W."/>
            <person name="Kanchanasin P."/>
            <person name="Yuki M."/>
            <person name="Kudo T."/>
            <person name="Ohkuma M."/>
            <person name="Tanasupawat S."/>
        </authorList>
    </citation>
    <scope>NUCLEOTIDE SEQUENCE [LARGE SCALE GENOMIC DNA]</scope>
    <source>
        <strain evidence="2 3">LDG1-06</strain>
    </source>
</reference>
<keyword evidence="1" id="KW-1133">Transmembrane helix</keyword>
<comment type="caution">
    <text evidence="2">The sequence shown here is derived from an EMBL/GenBank/DDBJ whole genome shotgun (WGS) entry which is preliminary data.</text>
</comment>
<dbReference type="Proteomes" id="UP000632138">
    <property type="component" value="Unassembled WGS sequence"/>
</dbReference>
<proteinExistence type="predicted"/>
<evidence type="ECO:0000313" key="2">
    <source>
        <dbReference type="EMBL" id="MBM2614147.1"/>
    </source>
</evidence>
<feature type="transmembrane region" description="Helical" evidence="1">
    <location>
        <begin position="205"/>
        <end position="224"/>
    </location>
</feature>
<keyword evidence="1" id="KW-0472">Membrane</keyword>
<keyword evidence="3" id="KW-1185">Reference proteome</keyword>
<name>A0ABS2A2T9_9ACTN</name>
<protein>
    <submittedName>
        <fullName evidence="2">Uncharacterized protein</fullName>
    </submittedName>
</protein>
<gene>
    <name evidence="2" type="ORF">JIG36_01080</name>
</gene>
<dbReference type="EMBL" id="JAENHP010000001">
    <property type="protein sequence ID" value="MBM2614147.1"/>
    <property type="molecule type" value="Genomic_DNA"/>
</dbReference>
<evidence type="ECO:0000313" key="3">
    <source>
        <dbReference type="Proteomes" id="UP000632138"/>
    </source>
</evidence>
<feature type="transmembrane region" description="Helical" evidence="1">
    <location>
        <begin position="236"/>
        <end position="258"/>
    </location>
</feature>
<evidence type="ECO:0000256" key="1">
    <source>
        <dbReference type="SAM" id="Phobius"/>
    </source>
</evidence>